<evidence type="ECO:0000313" key="5">
    <source>
        <dbReference type="Proteomes" id="UP000030134"/>
    </source>
</evidence>
<sequence length="588" mass="65165">MKAKGTILGLFVALMAMFTAYTAGAQHQVKLTTAKKVDAILDMNINANGAFTVEGATLSAENQYKLTDAQGNIVIKGDVRSLVCSKLELTALDVTQAPSLTSLYCEENELKALDVKQNEKLKILHCFKNQIRKLKVDENEALEELFCYDNPLYTLDLSENKKLRWVSCSASKIGRLKVAQDGALETILCSQNELKGAGMQRLLRSLPNRKSMALKGKLMVINNSETPDGNIFSSNEASIAEERGWLPREWNKEQDKWIDYAGTEPTVGKGIMTLTTSKKKGETLTMTLGASDCVNIELFEIEGAEEVSAQEGIITFRLTDEQGRITIKGDLSYFVCINDDITALDVSKNPQLGQLVCSVNALKTIDVRALPYLETLDCYGNKLSTLDVSHNALLSSLMCGKNELSSLDVRANTELEYLYCDGNRLSEVDLSANPELEVFDCSYNQITALDFSHNPDVRSVACAQNNINERAMDALIASLSNRSDEEKKGDLLVVDKRDSKDKNVCLKRQVATARQKGWMPKELKRVGDNFQWVDFEGTDVAIDEVLAQESATIVAIYSVDGRRLNGMQEGVNIVRLSNGKVRKVIYRK</sequence>
<dbReference type="RefSeq" id="WP_036884201.1">
    <property type="nucleotide sequence ID" value="NZ_JQZW01000009.1"/>
</dbReference>
<dbReference type="InterPro" id="IPR032675">
    <property type="entry name" value="LRR_dom_sf"/>
</dbReference>
<dbReference type="EMBL" id="JQZW01000009">
    <property type="protein sequence ID" value="KGN97707.1"/>
    <property type="molecule type" value="Genomic_DNA"/>
</dbReference>
<name>A0A0A2G5J6_9PORP</name>
<comment type="caution">
    <text evidence="4">The sequence shown here is derived from an EMBL/GenBank/DDBJ whole genome shotgun (WGS) entry which is preliminary data.</text>
</comment>
<keyword evidence="3" id="KW-0732">Signal</keyword>
<gene>
    <name evidence="4" type="ORF">HQ36_05385</name>
</gene>
<dbReference type="Gene3D" id="3.80.10.10">
    <property type="entry name" value="Ribonuclease Inhibitor"/>
    <property type="match status" value="2"/>
</dbReference>
<evidence type="ECO:0000313" key="4">
    <source>
        <dbReference type="EMBL" id="KGN97707.1"/>
    </source>
</evidence>
<dbReference type="STRING" id="266762.HQ36_05385"/>
<reference evidence="4 5" key="1">
    <citation type="submission" date="2014-08" db="EMBL/GenBank/DDBJ databases">
        <title>Porphyromonas gingivicanis strain:COT-022_OH1391 Genome sequencing.</title>
        <authorList>
            <person name="Wallis C."/>
            <person name="Deusch O."/>
            <person name="O'Flynn C."/>
            <person name="Davis I."/>
            <person name="Jospin G."/>
            <person name="Darling A.E."/>
            <person name="Coil D.A."/>
            <person name="Alexiev A."/>
            <person name="Horsfall A."/>
            <person name="Kirkwood N."/>
            <person name="Harris S."/>
            <person name="Eisen J.A."/>
        </authorList>
    </citation>
    <scope>NUCLEOTIDE SEQUENCE [LARGE SCALE GENOMIC DNA]</scope>
    <source>
        <strain evidence="5">COT-022 OH1391</strain>
    </source>
</reference>
<keyword evidence="2" id="KW-0677">Repeat</keyword>
<accession>A0A0A2G5J6</accession>
<feature type="signal peptide" evidence="3">
    <location>
        <begin position="1"/>
        <end position="25"/>
    </location>
</feature>
<dbReference type="AlphaFoldDB" id="A0A0A2G5J6"/>
<protein>
    <recommendedName>
        <fullName evidence="6">Internalin</fullName>
    </recommendedName>
</protein>
<organism evidence="4 5">
    <name type="scientific">Porphyromonas gingivicanis</name>
    <dbReference type="NCBI Taxonomy" id="266762"/>
    <lineage>
        <taxon>Bacteria</taxon>
        <taxon>Pseudomonadati</taxon>
        <taxon>Bacteroidota</taxon>
        <taxon>Bacteroidia</taxon>
        <taxon>Bacteroidales</taxon>
        <taxon>Porphyromonadaceae</taxon>
        <taxon>Porphyromonas</taxon>
    </lineage>
</organism>
<evidence type="ECO:0000256" key="3">
    <source>
        <dbReference type="SAM" id="SignalP"/>
    </source>
</evidence>
<evidence type="ECO:0008006" key="6">
    <source>
        <dbReference type="Google" id="ProtNLM"/>
    </source>
</evidence>
<dbReference type="InterPro" id="IPR052574">
    <property type="entry name" value="CDIRP"/>
</dbReference>
<evidence type="ECO:0000256" key="2">
    <source>
        <dbReference type="ARBA" id="ARBA00022737"/>
    </source>
</evidence>
<dbReference type="GO" id="GO:0035591">
    <property type="term" value="F:signaling adaptor activity"/>
    <property type="evidence" value="ECO:0007669"/>
    <property type="project" value="TreeGrafter"/>
</dbReference>
<dbReference type="SUPFAM" id="SSF52058">
    <property type="entry name" value="L domain-like"/>
    <property type="match status" value="2"/>
</dbReference>
<dbReference type="Proteomes" id="UP000030134">
    <property type="component" value="Unassembled WGS sequence"/>
</dbReference>
<keyword evidence="5" id="KW-1185">Reference proteome</keyword>
<keyword evidence="1" id="KW-0433">Leucine-rich repeat</keyword>
<dbReference type="PANTHER" id="PTHR47566:SF1">
    <property type="entry name" value="PROTEIN NUD1"/>
    <property type="match status" value="1"/>
</dbReference>
<dbReference type="PANTHER" id="PTHR47566">
    <property type="match status" value="1"/>
</dbReference>
<feature type="chain" id="PRO_5001999117" description="Internalin" evidence="3">
    <location>
        <begin position="26"/>
        <end position="588"/>
    </location>
</feature>
<proteinExistence type="predicted"/>
<evidence type="ECO:0000256" key="1">
    <source>
        <dbReference type="ARBA" id="ARBA00022614"/>
    </source>
</evidence>
<dbReference type="OrthoDB" id="1014732at2"/>
<dbReference type="eggNOG" id="COG4886">
    <property type="taxonomic scope" value="Bacteria"/>
</dbReference>